<keyword evidence="6" id="KW-1185">Reference proteome</keyword>
<dbReference type="VEuPathDB" id="PiroplasmaDB:BEWA_040780"/>
<protein>
    <recommendedName>
        <fullName evidence="7">Nucleolar complex protein 2 homolog</fullName>
    </recommendedName>
</protein>
<reference evidence="5 6" key="1">
    <citation type="journal article" date="2012" name="BMC Genomics">
        <title>Comparative genomic analysis and phylogenetic position of Theileria equi.</title>
        <authorList>
            <person name="Kappmeyer L.S."/>
            <person name="Thiagarajan M."/>
            <person name="Herndon D.R."/>
            <person name="Ramsay J.D."/>
            <person name="Caler E."/>
            <person name="Djikeng A."/>
            <person name="Gillespie J.J."/>
            <person name="Lau A.O."/>
            <person name="Roalson E.H."/>
            <person name="Silva J.C."/>
            <person name="Silva M.G."/>
            <person name="Suarez C.E."/>
            <person name="Ueti M.W."/>
            <person name="Nene V.M."/>
            <person name="Mealey R.H."/>
            <person name="Knowles D.P."/>
            <person name="Brayton K.A."/>
        </authorList>
    </citation>
    <scope>NUCLEOTIDE SEQUENCE [LARGE SCALE GENOMIC DNA]</scope>
    <source>
        <strain evidence="5 6">WA</strain>
    </source>
</reference>
<feature type="compositionally biased region" description="Acidic residues" evidence="4">
    <location>
        <begin position="20"/>
        <end position="65"/>
    </location>
</feature>
<evidence type="ECO:0000256" key="4">
    <source>
        <dbReference type="SAM" id="MobiDB-lite"/>
    </source>
</evidence>
<dbReference type="Proteomes" id="UP000031512">
    <property type="component" value="Unassembled WGS sequence"/>
</dbReference>
<dbReference type="GO" id="GO:0030690">
    <property type="term" value="C:Noc1p-Noc2p complex"/>
    <property type="evidence" value="ECO:0007669"/>
    <property type="project" value="TreeGrafter"/>
</dbReference>
<organism evidence="5 6">
    <name type="scientific">Theileria equi strain WA</name>
    <dbReference type="NCBI Taxonomy" id="1537102"/>
    <lineage>
        <taxon>Eukaryota</taxon>
        <taxon>Sar</taxon>
        <taxon>Alveolata</taxon>
        <taxon>Apicomplexa</taxon>
        <taxon>Aconoidasida</taxon>
        <taxon>Piroplasmida</taxon>
        <taxon>Theileriidae</taxon>
        <taxon>Theileria</taxon>
    </lineage>
</organism>
<dbReference type="Pfam" id="PF03715">
    <property type="entry name" value="Noc2"/>
    <property type="match status" value="1"/>
</dbReference>
<dbReference type="GO" id="GO:0005654">
    <property type="term" value="C:nucleoplasm"/>
    <property type="evidence" value="ECO:0007669"/>
    <property type="project" value="TreeGrafter"/>
</dbReference>
<dbReference type="PANTHER" id="PTHR12687">
    <property type="entry name" value="NUCLEOLAR COMPLEX 2 AND RAD4-RELATED"/>
    <property type="match status" value="1"/>
</dbReference>
<dbReference type="AlphaFoldDB" id="L1LFK8"/>
<dbReference type="STRING" id="1537102.L1LFK8"/>
<evidence type="ECO:0000256" key="2">
    <source>
        <dbReference type="ARBA" id="ARBA00005907"/>
    </source>
</evidence>
<gene>
    <name evidence="5" type="ORF">BEWA_040780</name>
</gene>
<comment type="similarity">
    <text evidence="2">Belongs to the NOC2 family.</text>
</comment>
<feature type="region of interest" description="Disordered" evidence="4">
    <location>
        <begin position="1"/>
        <end position="65"/>
    </location>
</feature>
<evidence type="ECO:0000313" key="5">
    <source>
        <dbReference type="EMBL" id="EKX74040.1"/>
    </source>
</evidence>
<dbReference type="EMBL" id="ACOU01000002">
    <property type="protein sequence ID" value="EKX74040.1"/>
    <property type="molecule type" value="Genomic_DNA"/>
</dbReference>
<accession>L1LFK8</accession>
<comment type="subcellular location">
    <subcellularLocation>
        <location evidence="1">Nucleus</location>
    </subcellularLocation>
</comment>
<dbReference type="PANTHER" id="PTHR12687:SF4">
    <property type="entry name" value="NUCLEOLAR COMPLEX PROTEIN 2 HOMOLOG"/>
    <property type="match status" value="1"/>
</dbReference>
<dbReference type="KEGG" id="beq:BEWA_040780"/>
<sequence>MEINVLEQPCESGSDHDDLSDYNEDTDQSDSEETQLEFLDSDSDVSEYSLDDESGSQDSEADVDEETNLRILTESVVIRLAENASTLKPNPIRKLLSAYACAVSHIASEEIKINAAITPDNEKKKTKFKSLKKENSRILKGVSDRMREKLESSKQMYVIKNPDVYTLLVSKTLEMMSLFLKQNTLSESPDAIASVAQIVRKFFSTAIIQLGFAFQVFDICRETLISLSSPHVMKWIAVFKNTNNQFVKIVCSLLSGHPQKAARINCLQFLQQYLTCLKDSKLITTQLFQPKSSYLVNVIQLTVTDAKAVSNEAINFLLQRCYRSQIKAVYNGLTFKNFGLFKLSQNCITELYSAVPYPNLYTHVFRSIRDLGMNIRREWTTANKKQPDPLNDDKNRSLTIAVCSWGFIEAINIWVGVVSRSKDKLETLIYPLVTVITSAIKVNLQNLNCMPFVLHLLTALNILSDGTDKFIPISSIIFQLLESLKSKDLVKLDKAAKETNSVLEKTDDIMVKLKLSNKQIHMSQTYKTLYKHIEIVLVDHLGIVSLNPSFPEFSIPILTFLRIYVRNEHVPEEFKTCMTTLIQVVEDTCEKIKGRRLQLEGKSGTGSKLKVFTSDCKSIPTYKHRLDILSRYQQLNKEKVTGTMAASKI</sequence>
<evidence type="ECO:0000256" key="1">
    <source>
        <dbReference type="ARBA" id="ARBA00004123"/>
    </source>
</evidence>
<proteinExistence type="inferred from homology"/>
<dbReference type="OrthoDB" id="2414723at2759"/>
<dbReference type="RefSeq" id="XP_004833492.1">
    <property type="nucleotide sequence ID" value="XM_004833435.1"/>
</dbReference>
<dbReference type="GeneID" id="15807488"/>
<dbReference type="GO" id="GO:0042273">
    <property type="term" value="P:ribosomal large subunit biogenesis"/>
    <property type="evidence" value="ECO:0007669"/>
    <property type="project" value="TreeGrafter"/>
</dbReference>
<dbReference type="InterPro" id="IPR005343">
    <property type="entry name" value="Noc2"/>
</dbReference>
<evidence type="ECO:0008006" key="7">
    <source>
        <dbReference type="Google" id="ProtNLM"/>
    </source>
</evidence>
<dbReference type="GO" id="GO:0030691">
    <property type="term" value="C:Noc2p-Noc3p complex"/>
    <property type="evidence" value="ECO:0007669"/>
    <property type="project" value="TreeGrafter"/>
</dbReference>
<name>L1LFK8_THEEQ</name>
<dbReference type="eggNOG" id="KOG2256">
    <property type="taxonomic scope" value="Eukaryota"/>
</dbReference>
<keyword evidence="3" id="KW-0539">Nucleus</keyword>
<comment type="caution">
    <text evidence="5">The sequence shown here is derived from an EMBL/GenBank/DDBJ whole genome shotgun (WGS) entry which is preliminary data.</text>
</comment>
<evidence type="ECO:0000256" key="3">
    <source>
        <dbReference type="ARBA" id="ARBA00023242"/>
    </source>
</evidence>
<dbReference type="GO" id="GO:0005730">
    <property type="term" value="C:nucleolus"/>
    <property type="evidence" value="ECO:0007669"/>
    <property type="project" value="TreeGrafter"/>
</dbReference>
<evidence type="ECO:0000313" key="6">
    <source>
        <dbReference type="Proteomes" id="UP000031512"/>
    </source>
</evidence>